<feature type="transmembrane region" description="Helical" evidence="9">
    <location>
        <begin position="109"/>
        <end position="125"/>
    </location>
</feature>
<dbReference type="GO" id="GO:0000155">
    <property type="term" value="F:phosphorelay sensor kinase activity"/>
    <property type="evidence" value="ECO:0007669"/>
    <property type="project" value="InterPro"/>
</dbReference>
<keyword evidence="6 11" id="KW-0418">Kinase</keyword>
<dbReference type="InterPro" id="IPR011712">
    <property type="entry name" value="Sig_transdc_His_kin_sub3_dim/P"/>
</dbReference>
<keyword evidence="9" id="KW-1133">Transmembrane helix</keyword>
<keyword evidence="8" id="KW-0902">Two-component regulatory system</keyword>
<proteinExistence type="predicted"/>
<keyword evidence="9" id="KW-0472">Membrane</keyword>
<dbReference type="GO" id="GO:0046983">
    <property type="term" value="F:protein dimerization activity"/>
    <property type="evidence" value="ECO:0007669"/>
    <property type="project" value="InterPro"/>
</dbReference>
<evidence type="ECO:0000313" key="12">
    <source>
        <dbReference type="Proteomes" id="UP000542674"/>
    </source>
</evidence>
<dbReference type="Pfam" id="PF07730">
    <property type="entry name" value="HisKA_3"/>
    <property type="match status" value="1"/>
</dbReference>
<keyword evidence="4" id="KW-0808">Transferase</keyword>
<feature type="transmembrane region" description="Helical" evidence="9">
    <location>
        <begin position="32"/>
        <end position="50"/>
    </location>
</feature>
<comment type="catalytic activity">
    <reaction evidence="1">
        <text>ATP + protein L-histidine = ADP + protein N-phospho-L-histidine.</text>
        <dbReference type="EC" id="2.7.13.3"/>
    </reaction>
</comment>
<dbReference type="AlphaFoldDB" id="A0A7W7T4P4"/>
<keyword evidence="3" id="KW-0597">Phosphoprotein</keyword>
<feature type="transmembrane region" description="Helical" evidence="9">
    <location>
        <begin position="81"/>
        <end position="102"/>
    </location>
</feature>
<evidence type="ECO:0000256" key="6">
    <source>
        <dbReference type="ARBA" id="ARBA00022777"/>
    </source>
</evidence>
<dbReference type="PANTHER" id="PTHR24421">
    <property type="entry name" value="NITRATE/NITRITE SENSOR PROTEIN NARX-RELATED"/>
    <property type="match status" value="1"/>
</dbReference>
<organism evidence="11 12">
    <name type="scientific">Saccharothrix violaceirubra</name>
    <dbReference type="NCBI Taxonomy" id="413306"/>
    <lineage>
        <taxon>Bacteria</taxon>
        <taxon>Bacillati</taxon>
        <taxon>Actinomycetota</taxon>
        <taxon>Actinomycetes</taxon>
        <taxon>Pseudonocardiales</taxon>
        <taxon>Pseudonocardiaceae</taxon>
        <taxon>Saccharothrix</taxon>
    </lineage>
</organism>
<evidence type="ECO:0000256" key="9">
    <source>
        <dbReference type="SAM" id="Phobius"/>
    </source>
</evidence>
<gene>
    <name evidence="11" type="ORF">F4559_003897</name>
</gene>
<evidence type="ECO:0000256" key="1">
    <source>
        <dbReference type="ARBA" id="ARBA00000085"/>
    </source>
</evidence>
<keyword evidence="12" id="KW-1185">Reference proteome</keyword>
<evidence type="ECO:0000256" key="8">
    <source>
        <dbReference type="ARBA" id="ARBA00023012"/>
    </source>
</evidence>
<dbReference type="EC" id="2.7.13.3" evidence="2"/>
<evidence type="ECO:0000259" key="10">
    <source>
        <dbReference type="Pfam" id="PF07730"/>
    </source>
</evidence>
<dbReference type="Gene3D" id="3.30.565.10">
    <property type="entry name" value="Histidine kinase-like ATPase, C-terminal domain"/>
    <property type="match status" value="1"/>
</dbReference>
<keyword evidence="5" id="KW-0547">Nucleotide-binding</keyword>
<reference evidence="11 12" key="1">
    <citation type="submission" date="2020-08" db="EMBL/GenBank/DDBJ databases">
        <title>Sequencing the genomes of 1000 actinobacteria strains.</title>
        <authorList>
            <person name="Klenk H.-P."/>
        </authorList>
    </citation>
    <scope>NUCLEOTIDE SEQUENCE [LARGE SCALE GENOMIC DNA]</scope>
    <source>
        <strain evidence="11 12">DSM 45084</strain>
    </source>
</reference>
<sequence>MTTHRPRLRLAGVVAASAAVAFFAVVPARPEIDLFLVVSGMATAVPVVLARWWPLPAWLVLVAMVLFAPLVYGPHVDLVRAWGWPWTMGLALGLAYILYVVAETAERRVLVPVAVVTALAAGPHLPDWRDLSLVTVLVAGVLGFGDAVRMRRVAERRRLAERARTVALEERTRIARELHDVVSHHMSALVLRADAVTYRFPDLPPEVRAEFALLHRMARDGLVETRHVLTALRAPDDAAETAPQPGADDVAGMVESFRATGTPITLRTDFAGLPAAVGLSAYRIVQEALSNCARHAPGGAVTIDLVAHQSELLVSIVNTPGVRPASDTDPHRPRHGLVGMAERVRVLDGAFDAGPTDDGGFTVTARLPLRGLEDG</sequence>
<dbReference type="Gene3D" id="1.20.5.1930">
    <property type="match status" value="1"/>
</dbReference>
<dbReference type="InterPro" id="IPR036890">
    <property type="entry name" value="HATPase_C_sf"/>
</dbReference>
<comment type="caution">
    <text evidence="11">The sequence shown here is derived from an EMBL/GenBank/DDBJ whole genome shotgun (WGS) entry which is preliminary data.</text>
</comment>
<dbReference type="CDD" id="cd16917">
    <property type="entry name" value="HATPase_UhpB-NarQ-NarX-like"/>
    <property type="match status" value="1"/>
</dbReference>
<keyword evidence="9" id="KW-0812">Transmembrane</keyword>
<feature type="transmembrane region" description="Helical" evidence="9">
    <location>
        <begin position="131"/>
        <end position="148"/>
    </location>
</feature>
<evidence type="ECO:0000256" key="4">
    <source>
        <dbReference type="ARBA" id="ARBA00022679"/>
    </source>
</evidence>
<dbReference type="Proteomes" id="UP000542674">
    <property type="component" value="Unassembled WGS sequence"/>
</dbReference>
<dbReference type="GO" id="GO:0016020">
    <property type="term" value="C:membrane"/>
    <property type="evidence" value="ECO:0007669"/>
    <property type="project" value="InterPro"/>
</dbReference>
<evidence type="ECO:0000256" key="7">
    <source>
        <dbReference type="ARBA" id="ARBA00022840"/>
    </source>
</evidence>
<keyword evidence="7" id="KW-0067">ATP-binding</keyword>
<protein>
    <recommendedName>
        <fullName evidence="2">histidine kinase</fullName>
        <ecNumber evidence="2">2.7.13.3</ecNumber>
    </recommendedName>
</protein>
<dbReference type="PANTHER" id="PTHR24421:SF10">
    <property type="entry name" value="NITRATE_NITRITE SENSOR PROTEIN NARQ"/>
    <property type="match status" value="1"/>
</dbReference>
<name>A0A7W7T4P4_9PSEU</name>
<feature type="transmembrane region" description="Helical" evidence="9">
    <location>
        <begin position="57"/>
        <end position="75"/>
    </location>
</feature>
<evidence type="ECO:0000256" key="5">
    <source>
        <dbReference type="ARBA" id="ARBA00022741"/>
    </source>
</evidence>
<evidence type="ECO:0000256" key="2">
    <source>
        <dbReference type="ARBA" id="ARBA00012438"/>
    </source>
</evidence>
<accession>A0A7W7T4P4</accession>
<feature type="domain" description="Signal transduction histidine kinase subgroup 3 dimerisation and phosphoacceptor" evidence="10">
    <location>
        <begin position="170"/>
        <end position="236"/>
    </location>
</feature>
<dbReference type="EMBL" id="JACHJS010000001">
    <property type="protein sequence ID" value="MBB4966538.1"/>
    <property type="molecule type" value="Genomic_DNA"/>
</dbReference>
<dbReference type="RefSeq" id="WP_184670598.1">
    <property type="nucleotide sequence ID" value="NZ_BAABAI010000024.1"/>
</dbReference>
<evidence type="ECO:0000313" key="11">
    <source>
        <dbReference type="EMBL" id="MBB4966538.1"/>
    </source>
</evidence>
<dbReference type="GO" id="GO:0005524">
    <property type="term" value="F:ATP binding"/>
    <property type="evidence" value="ECO:0007669"/>
    <property type="project" value="UniProtKB-KW"/>
</dbReference>
<dbReference type="InterPro" id="IPR050482">
    <property type="entry name" value="Sensor_HK_TwoCompSys"/>
</dbReference>
<evidence type="ECO:0000256" key="3">
    <source>
        <dbReference type="ARBA" id="ARBA00022553"/>
    </source>
</evidence>
<dbReference type="SUPFAM" id="SSF55874">
    <property type="entry name" value="ATPase domain of HSP90 chaperone/DNA topoisomerase II/histidine kinase"/>
    <property type="match status" value="1"/>
</dbReference>
<feature type="transmembrane region" description="Helical" evidence="9">
    <location>
        <begin position="7"/>
        <end position="26"/>
    </location>
</feature>